<keyword evidence="1" id="KW-0472">Membrane</keyword>
<dbReference type="OrthoDB" id="2954617at2759"/>
<reference evidence="2" key="1">
    <citation type="submission" date="2020-05" db="EMBL/GenBank/DDBJ databases">
        <title>Mycena genomes resolve the evolution of fungal bioluminescence.</title>
        <authorList>
            <person name="Tsai I.J."/>
        </authorList>
    </citation>
    <scope>NUCLEOTIDE SEQUENCE</scope>
    <source>
        <strain evidence="2">160909Yilan</strain>
    </source>
</reference>
<proteinExistence type="predicted"/>
<organism evidence="2 3">
    <name type="scientific">Mycena sanguinolenta</name>
    <dbReference type="NCBI Taxonomy" id="230812"/>
    <lineage>
        <taxon>Eukaryota</taxon>
        <taxon>Fungi</taxon>
        <taxon>Dikarya</taxon>
        <taxon>Basidiomycota</taxon>
        <taxon>Agaricomycotina</taxon>
        <taxon>Agaricomycetes</taxon>
        <taxon>Agaricomycetidae</taxon>
        <taxon>Agaricales</taxon>
        <taxon>Marasmiineae</taxon>
        <taxon>Mycenaceae</taxon>
        <taxon>Mycena</taxon>
    </lineage>
</organism>
<sequence>MPHTKTPSILAVAPPIPDIVIYNRHYILQRTRRETAYLLSRIPSSASNTLLVLKGTSTYMSRPRSSPPIRWKLLPPPFGSLNLSTTMNFLVVIFGIPLLFAYLVSVMVNVAVVSMWMYRRITSPPWPQDERIIEDTGMLAFDDWIRIQILPEKQLTLVTLTEKRWPALVLRSVPGLTSSAYSAVLASLDLGMHLQRLTVDFKADLAHPELMAFLKRHPYLISIQFEPHSIRSSSLTQIPVLPDAENKVQVVTAPPSYMPYLLPAAPNAQRISLLFSTVPKRTVFGLRETTFDLSAYRTALEAIAELPGTHPLTLNLTFHLTAASLPWHRPHLPLFLLPRGGRSHRQCAPPRDALGARAYLRWLALFPKLQHLTFAYGSLEKISVDERASLADAICAACKGIRTSQDIAFNISNNT</sequence>
<feature type="transmembrane region" description="Helical" evidence="1">
    <location>
        <begin position="89"/>
        <end position="118"/>
    </location>
</feature>
<comment type="caution">
    <text evidence="2">The sequence shown here is derived from an EMBL/GenBank/DDBJ whole genome shotgun (WGS) entry which is preliminary data.</text>
</comment>
<evidence type="ECO:0000313" key="2">
    <source>
        <dbReference type="EMBL" id="KAF7375618.1"/>
    </source>
</evidence>
<gene>
    <name evidence="2" type="ORF">MSAN_00450600</name>
</gene>
<dbReference type="AlphaFoldDB" id="A0A8H6ZAQ4"/>
<dbReference type="Proteomes" id="UP000623467">
    <property type="component" value="Unassembled WGS sequence"/>
</dbReference>
<name>A0A8H6ZAQ4_9AGAR</name>
<evidence type="ECO:0000256" key="1">
    <source>
        <dbReference type="SAM" id="Phobius"/>
    </source>
</evidence>
<keyword evidence="1" id="KW-0812">Transmembrane</keyword>
<protein>
    <submittedName>
        <fullName evidence="2">Uncharacterized protein</fullName>
    </submittedName>
</protein>
<evidence type="ECO:0000313" key="3">
    <source>
        <dbReference type="Proteomes" id="UP000623467"/>
    </source>
</evidence>
<dbReference type="EMBL" id="JACAZH010000002">
    <property type="protein sequence ID" value="KAF7375618.1"/>
    <property type="molecule type" value="Genomic_DNA"/>
</dbReference>
<keyword evidence="3" id="KW-1185">Reference proteome</keyword>
<accession>A0A8H6ZAQ4</accession>
<keyword evidence="1" id="KW-1133">Transmembrane helix</keyword>